<feature type="active site" description="Nucleophile" evidence="7">
    <location>
        <position position="149"/>
    </location>
</feature>
<comment type="similarity">
    <text evidence="2">Belongs to the YkuD family.</text>
</comment>
<evidence type="ECO:0000256" key="2">
    <source>
        <dbReference type="ARBA" id="ARBA00005992"/>
    </source>
</evidence>
<accession>A0A370GX08</accession>
<evidence type="ECO:0000256" key="4">
    <source>
        <dbReference type="ARBA" id="ARBA00022960"/>
    </source>
</evidence>
<evidence type="ECO:0000313" key="10">
    <source>
        <dbReference type="Proteomes" id="UP000254720"/>
    </source>
</evidence>
<dbReference type="GO" id="GO:0005576">
    <property type="term" value="C:extracellular region"/>
    <property type="evidence" value="ECO:0007669"/>
    <property type="project" value="TreeGrafter"/>
</dbReference>
<sequence length="184" mass="20649">MSYASKMDGDRIRLVFLSPLYSYAQILEISGSPYATQDAPLPEFIRPVGEKAIVVDPQRHVWGAYNPKGKLIRWGIATAGDDWCRDIDRDCRTKVGHFRIYSLGDGSCVSSKYPLPGGGAPMPYCMFFSGNQALHGSTDVSFDNVSHGCVRVHLDDAKWLRYHFVEKPKASNRYLGTKVIIRPY</sequence>
<evidence type="ECO:0000256" key="5">
    <source>
        <dbReference type="ARBA" id="ARBA00022984"/>
    </source>
</evidence>
<organism evidence="9 10">
    <name type="scientific">Aquicella lusitana</name>
    <dbReference type="NCBI Taxonomy" id="254246"/>
    <lineage>
        <taxon>Bacteria</taxon>
        <taxon>Pseudomonadati</taxon>
        <taxon>Pseudomonadota</taxon>
        <taxon>Gammaproteobacteria</taxon>
        <taxon>Legionellales</taxon>
        <taxon>Coxiellaceae</taxon>
        <taxon>Aquicella</taxon>
    </lineage>
</organism>
<evidence type="ECO:0000256" key="7">
    <source>
        <dbReference type="PROSITE-ProRule" id="PRU01373"/>
    </source>
</evidence>
<dbReference type="UniPathway" id="UPA00219"/>
<protein>
    <submittedName>
        <fullName evidence="9">L,D-transpeptidase-like protein</fullName>
    </submittedName>
</protein>
<keyword evidence="3" id="KW-0808">Transferase</keyword>
<dbReference type="GO" id="GO:0071555">
    <property type="term" value="P:cell wall organization"/>
    <property type="evidence" value="ECO:0007669"/>
    <property type="project" value="UniProtKB-UniRule"/>
</dbReference>
<proteinExistence type="inferred from homology"/>
<dbReference type="InterPro" id="IPR005490">
    <property type="entry name" value="LD_TPept_cat_dom"/>
</dbReference>
<dbReference type="Proteomes" id="UP000254720">
    <property type="component" value="Unassembled WGS sequence"/>
</dbReference>
<keyword evidence="10" id="KW-1185">Reference proteome</keyword>
<feature type="domain" description="L,D-TPase catalytic" evidence="8">
    <location>
        <begin position="51"/>
        <end position="182"/>
    </location>
</feature>
<dbReference type="Pfam" id="PF03734">
    <property type="entry name" value="YkuD"/>
    <property type="match status" value="1"/>
</dbReference>
<dbReference type="EMBL" id="QQAX01000003">
    <property type="protein sequence ID" value="RDI48091.1"/>
    <property type="molecule type" value="Genomic_DNA"/>
</dbReference>
<reference evidence="9 10" key="1">
    <citation type="submission" date="2018-07" db="EMBL/GenBank/DDBJ databases">
        <title>Genomic Encyclopedia of Type Strains, Phase IV (KMG-IV): sequencing the most valuable type-strain genomes for metagenomic binning, comparative biology and taxonomic classification.</title>
        <authorList>
            <person name="Goeker M."/>
        </authorList>
    </citation>
    <scope>NUCLEOTIDE SEQUENCE [LARGE SCALE GENOMIC DNA]</scope>
    <source>
        <strain evidence="9 10">DSM 16500</strain>
    </source>
</reference>
<dbReference type="Gene3D" id="2.40.440.10">
    <property type="entry name" value="L,D-transpeptidase catalytic domain-like"/>
    <property type="match status" value="1"/>
</dbReference>
<evidence type="ECO:0000259" key="8">
    <source>
        <dbReference type="PROSITE" id="PS52029"/>
    </source>
</evidence>
<evidence type="ECO:0000256" key="1">
    <source>
        <dbReference type="ARBA" id="ARBA00004752"/>
    </source>
</evidence>
<dbReference type="CDD" id="cd16913">
    <property type="entry name" value="YkuD_like"/>
    <property type="match status" value="1"/>
</dbReference>
<evidence type="ECO:0000313" key="9">
    <source>
        <dbReference type="EMBL" id="RDI48091.1"/>
    </source>
</evidence>
<keyword evidence="5 7" id="KW-0573">Peptidoglycan synthesis</keyword>
<dbReference type="SUPFAM" id="SSF141523">
    <property type="entry name" value="L,D-transpeptidase catalytic domain-like"/>
    <property type="match status" value="1"/>
</dbReference>
<feature type="active site" description="Proton donor/acceptor" evidence="7">
    <location>
        <position position="135"/>
    </location>
</feature>
<dbReference type="InterPro" id="IPR038063">
    <property type="entry name" value="Transpep_catalytic_dom"/>
</dbReference>
<gene>
    <name evidence="9" type="ORF">C8D86_10356</name>
</gene>
<dbReference type="GO" id="GO:0018104">
    <property type="term" value="P:peptidoglycan-protein cross-linking"/>
    <property type="evidence" value="ECO:0007669"/>
    <property type="project" value="TreeGrafter"/>
</dbReference>
<dbReference type="PROSITE" id="PS52029">
    <property type="entry name" value="LD_TPASE"/>
    <property type="match status" value="1"/>
</dbReference>
<keyword evidence="4 7" id="KW-0133">Cell shape</keyword>
<dbReference type="OrthoDB" id="463216at2"/>
<dbReference type="GO" id="GO:0016740">
    <property type="term" value="F:transferase activity"/>
    <property type="evidence" value="ECO:0007669"/>
    <property type="project" value="UniProtKB-KW"/>
</dbReference>
<evidence type="ECO:0000256" key="6">
    <source>
        <dbReference type="ARBA" id="ARBA00023316"/>
    </source>
</evidence>
<comment type="pathway">
    <text evidence="1 7">Cell wall biogenesis; peptidoglycan biosynthesis.</text>
</comment>
<dbReference type="GO" id="GO:0071972">
    <property type="term" value="F:peptidoglycan L,D-transpeptidase activity"/>
    <property type="evidence" value="ECO:0007669"/>
    <property type="project" value="TreeGrafter"/>
</dbReference>
<dbReference type="PANTHER" id="PTHR30582">
    <property type="entry name" value="L,D-TRANSPEPTIDASE"/>
    <property type="match status" value="1"/>
</dbReference>
<name>A0A370GX08_9COXI</name>
<dbReference type="AlphaFoldDB" id="A0A370GX08"/>
<dbReference type="GO" id="GO:0008360">
    <property type="term" value="P:regulation of cell shape"/>
    <property type="evidence" value="ECO:0007669"/>
    <property type="project" value="UniProtKB-UniRule"/>
</dbReference>
<dbReference type="PANTHER" id="PTHR30582:SF2">
    <property type="entry name" value="L,D-TRANSPEPTIDASE YCIB-RELATED"/>
    <property type="match status" value="1"/>
</dbReference>
<dbReference type="InterPro" id="IPR050979">
    <property type="entry name" value="LD-transpeptidase"/>
</dbReference>
<keyword evidence="6 7" id="KW-0961">Cell wall biogenesis/degradation</keyword>
<dbReference type="RefSeq" id="WP_114833570.1">
    <property type="nucleotide sequence ID" value="NZ_LR699114.1"/>
</dbReference>
<comment type="caution">
    <text evidence="9">The sequence shown here is derived from an EMBL/GenBank/DDBJ whole genome shotgun (WGS) entry which is preliminary data.</text>
</comment>
<evidence type="ECO:0000256" key="3">
    <source>
        <dbReference type="ARBA" id="ARBA00022679"/>
    </source>
</evidence>